<dbReference type="PIRSF" id="PIRSF007951">
    <property type="entry name" value="Hemolysin, aegerolysin type"/>
    <property type="match status" value="1"/>
</dbReference>
<evidence type="ECO:0000256" key="1">
    <source>
        <dbReference type="ARBA" id="ARBA00010795"/>
    </source>
</evidence>
<proteinExistence type="inferred from homology"/>
<comment type="caution">
    <text evidence="2">The sequence shown here is derived from an EMBL/GenBank/DDBJ whole genome shotgun (WGS) entry which is preliminary data.</text>
</comment>
<gene>
    <name evidence="2" type="ORF">PRZ48_001768</name>
</gene>
<name>A0ABR0F261_ZASCE</name>
<dbReference type="Gene3D" id="2.60.270.50">
    <property type="match status" value="1"/>
</dbReference>
<reference evidence="2 3" key="1">
    <citation type="journal article" date="2023" name="G3 (Bethesda)">
        <title>A chromosome-level genome assembly of Zasmidium syzygii isolated from banana leaves.</title>
        <authorList>
            <person name="van Westerhoven A.C."/>
            <person name="Mehrabi R."/>
            <person name="Talebi R."/>
            <person name="Steentjes M.B.F."/>
            <person name="Corcolon B."/>
            <person name="Chong P.A."/>
            <person name="Kema G.H.J."/>
            <person name="Seidl M.F."/>
        </authorList>
    </citation>
    <scope>NUCLEOTIDE SEQUENCE [LARGE SCALE GENOMIC DNA]</scope>
    <source>
        <strain evidence="2 3">P124</strain>
    </source>
</reference>
<evidence type="ECO:0000313" key="2">
    <source>
        <dbReference type="EMBL" id="KAK4508032.1"/>
    </source>
</evidence>
<dbReference type="Proteomes" id="UP001305779">
    <property type="component" value="Unassembled WGS sequence"/>
</dbReference>
<evidence type="ECO:0000313" key="3">
    <source>
        <dbReference type="Proteomes" id="UP001305779"/>
    </source>
</evidence>
<comment type="similarity">
    <text evidence="1">Belongs to the aegerolysin family.</text>
</comment>
<organism evidence="2 3">
    <name type="scientific">Zasmidium cellare</name>
    <name type="common">Wine cellar mold</name>
    <name type="synonym">Racodium cellare</name>
    <dbReference type="NCBI Taxonomy" id="395010"/>
    <lineage>
        <taxon>Eukaryota</taxon>
        <taxon>Fungi</taxon>
        <taxon>Dikarya</taxon>
        <taxon>Ascomycota</taxon>
        <taxon>Pezizomycotina</taxon>
        <taxon>Dothideomycetes</taxon>
        <taxon>Dothideomycetidae</taxon>
        <taxon>Mycosphaerellales</taxon>
        <taxon>Mycosphaerellaceae</taxon>
        <taxon>Zasmidium</taxon>
    </lineage>
</organism>
<dbReference type="Pfam" id="PF06355">
    <property type="entry name" value="Aegerolysin"/>
    <property type="match status" value="1"/>
</dbReference>
<dbReference type="InterPro" id="IPR009413">
    <property type="entry name" value="Aegerolysin-typ"/>
</dbReference>
<sequence>MEVQAYKQWCQALLTNRSNKDLTVKEAEHDAGKFYEYPDKDKEIQPGSLNGTVVKAGATFSVAGCGRSDAAVGSDAEFSLFDGNKKVGHIHFVCPWGIGDNTFYPKSEYPNEWFFNMIPAEVNQDGAIGTVTVIIAYLGA</sequence>
<keyword evidence="3" id="KW-1185">Reference proteome</keyword>
<dbReference type="EMBL" id="JAXOVC010000001">
    <property type="protein sequence ID" value="KAK4508032.1"/>
    <property type="molecule type" value="Genomic_DNA"/>
</dbReference>
<accession>A0ABR0F261</accession>
<protein>
    <submittedName>
        <fullName evidence="2">Uncharacterized protein</fullName>
    </submittedName>
</protein>